<dbReference type="AlphaFoldDB" id="A0A9W7ZJD8"/>
<name>A0A9W7ZJD8_9FUNG</name>
<keyword evidence="2" id="KW-1185">Reference proteome</keyword>
<protein>
    <submittedName>
        <fullName evidence="1">Uncharacterized protein</fullName>
    </submittedName>
</protein>
<dbReference type="Proteomes" id="UP001150538">
    <property type="component" value="Unassembled WGS sequence"/>
</dbReference>
<accession>A0A9W7ZJD8</accession>
<proteinExistence type="predicted"/>
<dbReference type="OrthoDB" id="5380555at2759"/>
<evidence type="ECO:0000313" key="2">
    <source>
        <dbReference type="Proteomes" id="UP001150538"/>
    </source>
</evidence>
<evidence type="ECO:0000313" key="1">
    <source>
        <dbReference type="EMBL" id="KAJ1910566.1"/>
    </source>
</evidence>
<organism evidence="1 2">
    <name type="scientific">Mycoemilia scoparia</name>
    <dbReference type="NCBI Taxonomy" id="417184"/>
    <lineage>
        <taxon>Eukaryota</taxon>
        <taxon>Fungi</taxon>
        <taxon>Fungi incertae sedis</taxon>
        <taxon>Zoopagomycota</taxon>
        <taxon>Kickxellomycotina</taxon>
        <taxon>Kickxellomycetes</taxon>
        <taxon>Kickxellales</taxon>
        <taxon>Kickxellaceae</taxon>
        <taxon>Mycoemilia</taxon>
    </lineage>
</organism>
<reference evidence="1" key="1">
    <citation type="submission" date="2022-07" db="EMBL/GenBank/DDBJ databases">
        <title>Phylogenomic reconstructions and comparative analyses of Kickxellomycotina fungi.</title>
        <authorList>
            <person name="Reynolds N.K."/>
            <person name="Stajich J.E."/>
            <person name="Barry K."/>
            <person name="Grigoriev I.V."/>
            <person name="Crous P."/>
            <person name="Smith M.E."/>
        </authorList>
    </citation>
    <scope>NUCLEOTIDE SEQUENCE</scope>
    <source>
        <strain evidence="1">NBRC 100468</strain>
    </source>
</reference>
<feature type="non-terminal residue" evidence="1">
    <location>
        <position position="1"/>
    </location>
</feature>
<dbReference type="EMBL" id="JANBPU010000558">
    <property type="protein sequence ID" value="KAJ1910566.1"/>
    <property type="molecule type" value="Genomic_DNA"/>
</dbReference>
<gene>
    <name evidence="1" type="ORF">H4219_006178</name>
</gene>
<comment type="caution">
    <text evidence="1">The sequence shown here is derived from an EMBL/GenBank/DDBJ whole genome shotgun (WGS) entry which is preliminary data.</text>
</comment>
<feature type="non-terminal residue" evidence="1">
    <location>
        <position position="143"/>
    </location>
</feature>
<sequence length="143" mass="15965">KTNKLKRKEPPSSTQEELREAYLFSGTSIYEDASEISPARILGSSLAASETSWAAAVQGDQYLVNKSYHLKLILGCGRSTDYVHRYPMSGKTMFLGMIKNFFGLVEEENALEAKRTLFNELLLGHVDGGLEFIDNHCGQYPII</sequence>